<dbReference type="OrthoDB" id="9809318at2"/>
<feature type="modified residue" description="4-aspartylphosphate" evidence="4">
    <location>
        <position position="53"/>
    </location>
</feature>
<dbReference type="SMART" id="SM00448">
    <property type="entry name" value="REC"/>
    <property type="match status" value="1"/>
</dbReference>
<evidence type="ECO:0000256" key="1">
    <source>
        <dbReference type="ARBA" id="ARBA00018672"/>
    </source>
</evidence>
<dbReference type="SUPFAM" id="SSF52172">
    <property type="entry name" value="CheY-like"/>
    <property type="match status" value="1"/>
</dbReference>
<proteinExistence type="predicted"/>
<dbReference type="Pfam" id="PF04397">
    <property type="entry name" value="LytTR"/>
    <property type="match status" value="1"/>
</dbReference>
<dbReference type="GO" id="GO:0003677">
    <property type="term" value="F:DNA binding"/>
    <property type="evidence" value="ECO:0007669"/>
    <property type="project" value="InterPro"/>
</dbReference>
<dbReference type="SMART" id="SM00850">
    <property type="entry name" value="LytTR"/>
    <property type="match status" value="1"/>
</dbReference>
<name>A0A410PT83_9FIRM</name>
<dbReference type="Proteomes" id="UP000287601">
    <property type="component" value="Chromosome"/>
</dbReference>
<evidence type="ECO:0000259" key="5">
    <source>
        <dbReference type="PROSITE" id="PS50110"/>
    </source>
</evidence>
<evidence type="ECO:0000256" key="4">
    <source>
        <dbReference type="PROSITE-ProRule" id="PRU00169"/>
    </source>
</evidence>
<dbReference type="InterPro" id="IPR011006">
    <property type="entry name" value="CheY-like_superfamily"/>
</dbReference>
<sequence length="250" mass="29192">MIKIMVVEDSEKDALLYKNVLNKIQGVEVYYALSGEEALGIAQREHFDIFVLDIELPGISGLQLAGKLRAMPEYVLTLIMFITGYTQNQLEAFKRFHCYDYIIKPFNSREFRKKIVTLIKNVNVEKQTKQRIKVILYPDINSEVLIPVDQITYAEVVHRRCFLHTDLQEEPFESNTIILKELIAEVDEPYFLQCNKSYAVNVNKIKTIERVNYRLWKIVLRDSENQLFVSSKFYDAIDEQIRVGVVDEKG</sequence>
<evidence type="ECO:0000313" key="6">
    <source>
        <dbReference type="EMBL" id="QAT42109.1"/>
    </source>
</evidence>
<organism evidence="6 7">
    <name type="scientific">Aminipila luticellarii</name>
    <dbReference type="NCBI Taxonomy" id="2507160"/>
    <lineage>
        <taxon>Bacteria</taxon>
        <taxon>Bacillati</taxon>
        <taxon>Bacillota</taxon>
        <taxon>Clostridia</taxon>
        <taxon>Peptostreptococcales</taxon>
        <taxon>Anaerovoracaceae</taxon>
        <taxon>Aminipila</taxon>
    </lineage>
</organism>
<protein>
    <recommendedName>
        <fullName evidence="1">Stage 0 sporulation protein A homolog</fullName>
    </recommendedName>
</protein>
<keyword evidence="2 4" id="KW-0597">Phosphoprotein</keyword>
<evidence type="ECO:0000256" key="2">
    <source>
        <dbReference type="ARBA" id="ARBA00022553"/>
    </source>
</evidence>
<gene>
    <name evidence="6" type="ORF">EQM06_02050</name>
</gene>
<keyword evidence="7" id="KW-1185">Reference proteome</keyword>
<evidence type="ECO:0000256" key="3">
    <source>
        <dbReference type="ARBA" id="ARBA00024867"/>
    </source>
</evidence>
<dbReference type="InterPro" id="IPR001789">
    <property type="entry name" value="Sig_transdc_resp-reg_receiver"/>
</dbReference>
<comment type="function">
    <text evidence="3">May play the central regulatory role in sporulation. It may be an element of the effector pathway responsible for the activation of sporulation genes in response to nutritional stress. Spo0A may act in concert with spo0H (a sigma factor) to control the expression of some genes that are critical to the sporulation process.</text>
</comment>
<dbReference type="Gene3D" id="3.40.50.2300">
    <property type="match status" value="1"/>
</dbReference>
<dbReference type="EMBL" id="CP035281">
    <property type="protein sequence ID" value="QAT42109.1"/>
    <property type="molecule type" value="Genomic_DNA"/>
</dbReference>
<dbReference type="Pfam" id="PF00072">
    <property type="entry name" value="Response_reg"/>
    <property type="match status" value="1"/>
</dbReference>
<dbReference type="Gene3D" id="2.40.50.1020">
    <property type="entry name" value="LytTr DNA-binding domain"/>
    <property type="match status" value="1"/>
</dbReference>
<dbReference type="RefSeq" id="WP_128744763.1">
    <property type="nucleotide sequence ID" value="NZ_CP035281.1"/>
</dbReference>
<dbReference type="AlphaFoldDB" id="A0A410PT83"/>
<reference evidence="6 7" key="1">
    <citation type="submission" date="2019-01" db="EMBL/GenBank/DDBJ databases">
        <title>Draft genomes of a novel of Aminipila strains.</title>
        <authorList>
            <person name="Ma S."/>
        </authorList>
    </citation>
    <scope>NUCLEOTIDE SEQUENCE [LARGE SCALE GENOMIC DNA]</scope>
    <source>
        <strain evidence="7">JN-39</strain>
    </source>
</reference>
<dbReference type="PROSITE" id="PS50110">
    <property type="entry name" value="RESPONSE_REGULATORY"/>
    <property type="match status" value="1"/>
</dbReference>
<dbReference type="PANTHER" id="PTHR44591">
    <property type="entry name" value="STRESS RESPONSE REGULATOR PROTEIN 1"/>
    <property type="match status" value="1"/>
</dbReference>
<dbReference type="KEGG" id="amij:EQM06_02050"/>
<evidence type="ECO:0000313" key="7">
    <source>
        <dbReference type="Proteomes" id="UP000287601"/>
    </source>
</evidence>
<dbReference type="PANTHER" id="PTHR44591:SF3">
    <property type="entry name" value="RESPONSE REGULATORY DOMAIN-CONTAINING PROTEIN"/>
    <property type="match status" value="1"/>
</dbReference>
<dbReference type="InterPro" id="IPR050595">
    <property type="entry name" value="Bact_response_regulator"/>
</dbReference>
<dbReference type="InterPro" id="IPR007492">
    <property type="entry name" value="LytTR_DNA-bd_dom"/>
</dbReference>
<accession>A0A410PT83</accession>
<feature type="domain" description="Response regulatory" evidence="5">
    <location>
        <begin position="3"/>
        <end position="119"/>
    </location>
</feature>
<dbReference type="GO" id="GO:0000160">
    <property type="term" value="P:phosphorelay signal transduction system"/>
    <property type="evidence" value="ECO:0007669"/>
    <property type="project" value="InterPro"/>
</dbReference>